<accession>A0ABY8Q627</accession>
<dbReference type="Proteomes" id="UP001230978">
    <property type="component" value="Chromosome"/>
</dbReference>
<evidence type="ECO:0008006" key="4">
    <source>
        <dbReference type="Google" id="ProtNLM"/>
    </source>
</evidence>
<proteinExistence type="predicted"/>
<keyword evidence="1" id="KW-0812">Transmembrane</keyword>
<name>A0ABY8Q627_9RHOB</name>
<evidence type="ECO:0000313" key="3">
    <source>
        <dbReference type="Proteomes" id="UP001230978"/>
    </source>
</evidence>
<dbReference type="EMBL" id="CP124535">
    <property type="protein sequence ID" value="WGV16284.1"/>
    <property type="molecule type" value="Genomic_DNA"/>
</dbReference>
<gene>
    <name evidence="2" type="ORF">QF092_00265</name>
</gene>
<dbReference type="RefSeq" id="WP_281466476.1">
    <property type="nucleotide sequence ID" value="NZ_CP124535.1"/>
</dbReference>
<evidence type="ECO:0000256" key="1">
    <source>
        <dbReference type="SAM" id="Phobius"/>
    </source>
</evidence>
<feature type="transmembrane region" description="Helical" evidence="1">
    <location>
        <begin position="36"/>
        <end position="53"/>
    </location>
</feature>
<feature type="transmembrane region" description="Helical" evidence="1">
    <location>
        <begin position="60"/>
        <end position="81"/>
    </location>
</feature>
<reference evidence="2 3" key="1">
    <citation type="submission" date="2023-04" db="EMBL/GenBank/DDBJ databases">
        <title>YMD61, complete Genome.</title>
        <authorList>
            <person name="Zhang J."/>
        </authorList>
    </citation>
    <scope>NUCLEOTIDE SEQUENCE [LARGE SCALE GENOMIC DNA]</scope>
    <source>
        <strain evidence="2 3">YMD61</strain>
    </source>
</reference>
<protein>
    <recommendedName>
        <fullName evidence="4">ABC transmembrane type-1 domain-containing protein</fullName>
    </recommendedName>
</protein>
<keyword evidence="1" id="KW-1133">Transmembrane helix</keyword>
<keyword evidence="3" id="KW-1185">Reference proteome</keyword>
<organism evidence="2 3">
    <name type="scientific">Fuscovulum ytuae</name>
    <dbReference type="NCBI Taxonomy" id="3042299"/>
    <lineage>
        <taxon>Bacteria</taxon>
        <taxon>Pseudomonadati</taxon>
        <taxon>Pseudomonadota</taxon>
        <taxon>Alphaproteobacteria</taxon>
        <taxon>Rhodobacterales</taxon>
        <taxon>Paracoccaceae</taxon>
        <taxon>Fuscovulum</taxon>
    </lineage>
</organism>
<keyword evidence="1" id="KW-0472">Membrane</keyword>
<sequence length="82" mass="8850">MSLAIAVPAQPSLASRILHATPVIGHIARDISRDISTIYYVLTILLTILVLAIQTWGLAALVLSAVAFVPVMFTLLIWITLP</sequence>
<evidence type="ECO:0000313" key="2">
    <source>
        <dbReference type="EMBL" id="WGV16284.1"/>
    </source>
</evidence>